<dbReference type="RefSeq" id="WP_379289844.1">
    <property type="nucleotide sequence ID" value="NZ_JBHTIU010000069.1"/>
</dbReference>
<dbReference type="Gene3D" id="3.40.50.2000">
    <property type="entry name" value="Glycogen Phosphorylase B"/>
    <property type="match status" value="1"/>
</dbReference>
<keyword evidence="2" id="KW-1185">Reference proteome</keyword>
<proteinExistence type="predicted"/>
<name>A0ABW3DDH9_9BACL</name>
<reference evidence="2" key="1">
    <citation type="journal article" date="2019" name="Int. J. Syst. Evol. Microbiol.">
        <title>The Global Catalogue of Microorganisms (GCM) 10K type strain sequencing project: providing services to taxonomists for standard genome sequencing and annotation.</title>
        <authorList>
            <consortium name="The Broad Institute Genomics Platform"/>
            <consortium name="The Broad Institute Genome Sequencing Center for Infectious Disease"/>
            <person name="Wu L."/>
            <person name="Ma J."/>
        </authorList>
    </citation>
    <scope>NUCLEOTIDE SEQUENCE [LARGE SCALE GENOMIC DNA]</scope>
    <source>
        <strain evidence="2">CCUG 57263</strain>
    </source>
</reference>
<sequence>MKVLFWANHYKTIVFWKIAEILVDAGHEIYWISPSREWAEWLMRNGAERRFLLDLTDFGEDWMAGSKRAPSEEERDFIASVESQGLYLSNMILMDRMLSKKPPAYARAFLTVCGQKIKQFLIRHEIECVFSERTWATELMTVQLCEELNIANYNPQVIRIPDGRFAFFGGYSEAFMEPIREPGSEDLQQAEQFLDFFMNSGPKPRYFHLNNKVPRIKARWPVTLAKRIVRQRRYCYRYDVAQPTTSQFIHDRFTALFNSWSSRLGKPFEEPFAGRGPSKPYVLYALHRQPEASIDVLGGSISNQLEIIRALARSTPSTHDLYVKEHSNNIGNNSMKLYKQLLSIPGVRLISPYSDSHSLLKRADLVVTVSGTIAYEAGLFGIPAISVANLFFNPLLVRGNFNPYSDSIAEILHTARSSLPSYEDRVNFIARLLANSFRGIMSCPMEDIACIDKRNIEHLAYGFISLLDVLEGKHSKPSAESLPSNTVEAACLSVASH</sequence>
<gene>
    <name evidence="1" type="ORF">ACFQ03_17825</name>
</gene>
<protein>
    <recommendedName>
        <fullName evidence="3">Capsule polysaccharide biosynthesis protein</fullName>
    </recommendedName>
</protein>
<evidence type="ECO:0000313" key="2">
    <source>
        <dbReference type="Proteomes" id="UP001597120"/>
    </source>
</evidence>
<organism evidence="1 2">
    <name type="scientific">Paenibacillus residui</name>
    <dbReference type="NCBI Taxonomy" id="629724"/>
    <lineage>
        <taxon>Bacteria</taxon>
        <taxon>Bacillati</taxon>
        <taxon>Bacillota</taxon>
        <taxon>Bacilli</taxon>
        <taxon>Bacillales</taxon>
        <taxon>Paenibacillaceae</taxon>
        <taxon>Paenibacillus</taxon>
    </lineage>
</organism>
<dbReference type="Proteomes" id="UP001597120">
    <property type="component" value="Unassembled WGS sequence"/>
</dbReference>
<accession>A0ABW3DDH9</accession>
<evidence type="ECO:0000313" key="1">
    <source>
        <dbReference type="EMBL" id="MFD0871001.1"/>
    </source>
</evidence>
<dbReference type="EMBL" id="JBHTIU010000069">
    <property type="protein sequence ID" value="MFD0871001.1"/>
    <property type="molecule type" value="Genomic_DNA"/>
</dbReference>
<dbReference type="SUPFAM" id="SSF53756">
    <property type="entry name" value="UDP-Glycosyltransferase/glycogen phosphorylase"/>
    <property type="match status" value="1"/>
</dbReference>
<evidence type="ECO:0008006" key="3">
    <source>
        <dbReference type="Google" id="ProtNLM"/>
    </source>
</evidence>
<comment type="caution">
    <text evidence="1">The sequence shown here is derived from an EMBL/GenBank/DDBJ whole genome shotgun (WGS) entry which is preliminary data.</text>
</comment>